<dbReference type="CDD" id="cd02069">
    <property type="entry name" value="methionine_synthase_B12_BD"/>
    <property type="match status" value="1"/>
</dbReference>
<dbReference type="PROSITE" id="PS51337">
    <property type="entry name" value="B12_BINDING_NTER"/>
    <property type="match status" value="1"/>
</dbReference>
<evidence type="ECO:0000256" key="11">
    <source>
        <dbReference type="PIRSR" id="PIRSR000381-1"/>
    </source>
</evidence>
<dbReference type="PIRSF" id="PIRSF000381">
    <property type="entry name" value="MetH"/>
    <property type="match status" value="1"/>
</dbReference>
<dbReference type="GO" id="GO:0008705">
    <property type="term" value="F:methionine synthase activity"/>
    <property type="evidence" value="ECO:0007669"/>
    <property type="project" value="UniProtKB-UniRule"/>
</dbReference>
<evidence type="ECO:0000256" key="6">
    <source>
        <dbReference type="ARBA" id="ARBA00022723"/>
    </source>
</evidence>
<evidence type="ECO:0000259" key="14">
    <source>
        <dbReference type="PROSITE" id="PS50974"/>
    </source>
</evidence>
<dbReference type="CDD" id="cd00740">
    <property type="entry name" value="MeTr"/>
    <property type="match status" value="1"/>
</dbReference>
<feature type="binding site" evidence="12">
    <location>
        <position position="797"/>
    </location>
    <ligand>
        <name>S-adenosyl-L-methionine</name>
        <dbReference type="ChEBI" id="CHEBI:59789"/>
    </ligand>
</feature>
<feature type="domain" description="Pterin-binding" evidence="13">
    <location>
        <begin position="20"/>
        <end position="281"/>
    </location>
</feature>
<dbReference type="AlphaFoldDB" id="A0A4R8I753"/>
<dbReference type="EMBL" id="SOEO01000002">
    <property type="protein sequence ID" value="TDX84813.1"/>
    <property type="molecule type" value="Genomic_DNA"/>
</dbReference>
<dbReference type="Gene3D" id="1.10.288.10">
    <property type="entry name" value="Cobalamin-dependent Methionine Synthase, domain 2"/>
    <property type="match status" value="1"/>
</dbReference>
<comment type="caution">
    <text evidence="17">The sequence shown here is derived from an EMBL/GenBank/DDBJ whole genome shotgun (WGS) entry which is preliminary data.</text>
</comment>
<evidence type="ECO:0000259" key="15">
    <source>
        <dbReference type="PROSITE" id="PS51332"/>
    </source>
</evidence>
<comment type="cofactor">
    <cofactor evidence="10 11">
        <name>methylcob(III)alamin</name>
        <dbReference type="ChEBI" id="CHEBI:28115"/>
    </cofactor>
</comment>
<comment type="pathway">
    <text evidence="10">Amino-acid biosynthesis; L-methionine biosynthesis via de novo pathway; L-methionine from L-homocysteine (MetH route): step 1/1.</text>
</comment>
<gene>
    <name evidence="17" type="ORF">B0I22_2451</name>
</gene>
<keyword evidence="2 10" id="KW-0489">Methyltransferase</keyword>
<feature type="domain" description="B12-binding N-terminal" evidence="16">
    <location>
        <begin position="311"/>
        <end position="405"/>
    </location>
</feature>
<keyword evidence="10" id="KW-0862">Zinc</keyword>
<dbReference type="SUPFAM" id="SSF52242">
    <property type="entry name" value="Cobalamin (vitamin B12)-binding domain"/>
    <property type="match status" value="1"/>
</dbReference>
<dbReference type="Gene3D" id="3.40.50.280">
    <property type="entry name" value="Cobalamin-binding domain"/>
    <property type="match status" value="1"/>
</dbReference>
<accession>A0A4R8I753</accession>
<dbReference type="Pfam" id="PF02965">
    <property type="entry name" value="Met_synt_B12"/>
    <property type="match status" value="1"/>
</dbReference>
<feature type="binding site" evidence="12">
    <location>
        <position position="522"/>
    </location>
    <ligand>
        <name>methylcob(III)alamin</name>
        <dbReference type="ChEBI" id="CHEBI:28115"/>
    </ligand>
</feature>
<dbReference type="Gene3D" id="3.10.196.10">
    <property type="entry name" value="Vitamin B12-dependent methionine synthase, activation domain"/>
    <property type="match status" value="1"/>
</dbReference>
<feature type="binding site" evidence="12">
    <location>
        <position position="609"/>
    </location>
    <ligand>
        <name>S-adenosyl-L-methionine</name>
        <dbReference type="ChEBI" id="CHEBI:59789"/>
    </ligand>
</feature>
<dbReference type="GO" id="GO:0032259">
    <property type="term" value="P:methylation"/>
    <property type="evidence" value="ECO:0007669"/>
    <property type="project" value="UniProtKB-KW"/>
</dbReference>
<dbReference type="PANTHER" id="PTHR45833:SF1">
    <property type="entry name" value="METHIONINE SYNTHASE"/>
    <property type="match status" value="1"/>
</dbReference>
<keyword evidence="10" id="KW-0486">Methionine biosynthesis</keyword>
<evidence type="ECO:0000256" key="5">
    <source>
        <dbReference type="ARBA" id="ARBA00022691"/>
    </source>
</evidence>
<dbReference type="InterPro" id="IPR011005">
    <property type="entry name" value="Dihydropteroate_synth-like_sf"/>
</dbReference>
<keyword evidence="5 10" id="KW-0949">S-adenosyl-L-methionine</keyword>
<dbReference type="EC" id="2.1.1.13" evidence="9 10"/>
<dbReference type="Pfam" id="PF00809">
    <property type="entry name" value="Pterin_bind"/>
    <property type="match status" value="1"/>
</dbReference>
<sequence>MKYLKLSGLEPLIITPESNFINVGERTNVAGSKKFLRLIKEEKFSEALDIARHQVDGGAQILDVNFDDGLIDGKASMIKFLNLIASEPDISRIPIMIDSSKWEILEAGLQVVQGKAVVNSISLKEGEEEFIKHARAIKRYGAAVIVMAFDEVGQADNFERRLEITKRSYDILVNQLDFPAEDIIFDLNIFPVATGMEEHRRNAIDFIEATRWVRTNLPYASVSGGVSNVSFSFRGNDSVREAMHSVFLYHAIKAGMNMGIVNPTMLEVYDEIPKELLELVEDVMLDRKDDATERLLDYSERVKSTKKEKAEDLAWREMPLQERITHSLVKGLDRFIEEDTEEARLQSEKPLHVIEVNLMTGMGVVGDLFGSGKMFLPQVVKSARVMKKAVAYLQPFIEAEKDGTRPANGKILMATVKGDVHDIGKNIVSVVLGCNNYDIVDLGVMVPADKIIQTAIDEKVDIIGLSGLITPSLDEMVHLASELERRNLSFPLLIGGATTSKAHTAVKIAPKYANTVVHVNDASRAVGVVSSLLNKDKSNVYSLELKKDYDDFREKFLNRQVDKEYVTIDEARKQKFKIDWENEEIHKPNKLGITIIEDQDLNELVEFIDWSPFFRSWQLFGKFPDILTDNVVGEQATILFNEAKAMLKKILQEKSFKAKGIFGIFPANATERDDILVYDENQNVISTFRTLRQQHKKSEGKEYFALSDFIAPENSDKQDYIGVFCVCTGFGADELAKEYEDKMDDYNAIMVKALADRFAEAFAEYLHKKVRTEYWGYSENETLTNDDLIKEKYLGIRPAPGYPACPDHLDKLTIWDLLKVDEKIGVTLTESLAMWPTAAVSGYYFGNEKSKYFGVGKIDEDQLKDYAERKDVDLEYARKWLSPNLAD</sequence>
<dbReference type="PANTHER" id="PTHR45833">
    <property type="entry name" value="METHIONINE SYNTHASE"/>
    <property type="match status" value="1"/>
</dbReference>
<feature type="binding site" evidence="12">
    <location>
        <position position="355"/>
    </location>
    <ligand>
        <name>methylcob(III)alamin</name>
        <dbReference type="ChEBI" id="CHEBI:28115"/>
    </ligand>
</feature>
<feature type="domain" description="AdoMet activation" evidence="14">
    <location>
        <begin position="559"/>
        <end position="887"/>
    </location>
</feature>
<dbReference type="PROSITE" id="PS50972">
    <property type="entry name" value="PTERIN_BINDING"/>
    <property type="match status" value="1"/>
</dbReference>
<comment type="cofactor">
    <cofactor evidence="10">
        <name>Zn(2+)</name>
        <dbReference type="ChEBI" id="CHEBI:29105"/>
    </cofactor>
</comment>
<dbReference type="Pfam" id="PF02607">
    <property type="entry name" value="B12-binding_2"/>
    <property type="match status" value="1"/>
</dbReference>
<proteinExistence type="inferred from homology"/>
<dbReference type="InterPro" id="IPR004223">
    <property type="entry name" value="VitB12-dep_Met_synth_activ_dom"/>
</dbReference>
<dbReference type="UniPathway" id="UPA00051">
    <property type="reaction ID" value="UER00081"/>
</dbReference>
<evidence type="ECO:0000259" key="16">
    <source>
        <dbReference type="PROSITE" id="PS51337"/>
    </source>
</evidence>
<evidence type="ECO:0000256" key="10">
    <source>
        <dbReference type="PIRNR" id="PIRNR000381"/>
    </source>
</evidence>
<evidence type="ECO:0000256" key="7">
    <source>
        <dbReference type="ARBA" id="ARBA00022737"/>
    </source>
</evidence>
<dbReference type="GO" id="GO:0005829">
    <property type="term" value="C:cytosol"/>
    <property type="evidence" value="ECO:0007669"/>
    <property type="project" value="TreeGrafter"/>
</dbReference>
<dbReference type="OrthoDB" id="9803687at2"/>
<dbReference type="InterPro" id="IPR050554">
    <property type="entry name" value="Met_Synthase/Corrinoid"/>
</dbReference>
<feature type="binding site" evidence="12">
    <location>
        <begin position="418"/>
        <end position="422"/>
    </location>
    <ligand>
        <name>methylcob(III)alamin</name>
        <dbReference type="ChEBI" id="CHEBI:28115"/>
    </ligand>
</feature>
<keyword evidence="4 10" id="KW-0808">Transferase</keyword>
<dbReference type="GO" id="GO:0046653">
    <property type="term" value="P:tetrahydrofolate metabolic process"/>
    <property type="evidence" value="ECO:0007669"/>
    <property type="project" value="TreeGrafter"/>
</dbReference>
<organism evidence="17 18">
    <name type="scientific">Epilithonimonas xixisoli</name>
    <dbReference type="NCBI Taxonomy" id="1476462"/>
    <lineage>
        <taxon>Bacteria</taxon>
        <taxon>Pseudomonadati</taxon>
        <taxon>Bacteroidota</taxon>
        <taxon>Flavobacteriia</taxon>
        <taxon>Flavobacteriales</taxon>
        <taxon>Weeksellaceae</taxon>
        <taxon>Chryseobacterium group</taxon>
        <taxon>Epilithonimonas</taxon>
    </lineage>
</organism>
<comment type="domain">
    <text evidence="10">Modular enzyme with four functionally distinct domains. The isolated Hcy-binding domain catalyzes methyl transfer from free methylcobalamin to homocysteine. The Hcy-binding domain in association with the pterin-binding domain catalyzes the methylation of cob(I)alamin by methyltetrahydrofolate and the methylation of homocysteine. The B12-binding domain binds the cofactor. The AdoMet activation domain binds S-adenosyl-L-methionine. Under aerobic conditions cob(I)alamin can be converted to inactive cob(II)alamin. Reductive methylation by S-adenosyl-L-methionine and flavodoxin regenerates methylcobalamin.</text>
</comment>
<dbReference type="FunFam" id="1.10.1240.10:FF:000001">
    <property type="entry name" value="Methionine synthase"/>
    <property type="match status" value="1"/>
</dbReference>
<evidence type="ECO:0000256" key="1">
    <source>
        <dbReference type="ARBA" id="ARBA00010398"/>
    </source>
</evidence>
<comment type="similarity">
    <text evidence="1">Belongs to the vitamin-B12 dependent methionine synthase family.</text>
</comment>
<protein>
    <recommendedName>
        <fullName evidence="9 10">Methionine synthase</fullName>
        <ecNumber evidence="9 10">2.1.1.13</ecNumber>
    </recommendedName>
    <alternativeName>
        <fullName evidence="10">5-methyltetrahydrofolate--homocysteine methyltransferase</fullName>
    </alternativeName>
</protein>
<dbReference type="InterPro" id="IPR037010">
    <property type="entry name" value="VitB12-dep_Met_synth_activ_sf"/>
</dbReference>
<dbReference type="Pfam" id="PF02310">
    <property type="entry name" value="B12-binding"/>
    <property type="match status" value="1"/>
</dbReference>
<dbReference type="NCBIfam" id="TIGR02082">
    <property type="entry name" value="metH"/>
    <property type="match status" value="1"/>
</dbReference>
<comment type="catalytic activity">
    <reaction evidence="10">
        <text>(6S)-5-methyl-5,6,7,8-tetrahydrofolate + L-homocysteine = (6S)-5,6,7,8-tetrahydrofolate + L-methionine</text>
        <dbReference type="Rhea" id="RHEA:11172"/>
        <dbReference type="ChEBI" id="CHEBI:18608"/>
        <dbReference type="ChEBI" id="CHEBI:57453"/>
        <dbReference type="ChEBI" id="CHEBI:57844"/>
        <dbReference type="ChEBI" id="CHEBI:58199"/>
        <dbReference type="EC" id="2.1.1.13"/>
    </reaction>
</comment>
<dbReference type="SMART" id="SM01018">
    <property type="entry name" value="B12-binding_2"/>
    <property type="match status" value="1"/>
</dbReference>
<name>A0A4R8I753_9FLAO</name>
<dbReference type="Proteomes" id="UP000295313">
    <property type="component" value="Unassembled WGS sequence"/>
</dbReference>
<dbReference type="Gene3D" id="1.10.1240.10">
    <property type="entry name" value="Methionine synthase domain"/>
    <property type="match status" value="1"/>
</dbReference>
<keyword evidence="3 10" id="KW-0846">Cobalamin</keyword>
<feature type="domain" description="B12-binding" evidence="15">
    <location>
        <begin position="408"/>
        <end position="543"/>
    </location>
</feature>
<dbReference type="GO" id="GO:0008270">
    <property type="term" value="F:zinc ion binding"/>
    <property type="evidence" value="ECO:0007669"/>
    <property type="project" value="UniProtKB-UniRule"/>
</dbReference>
<dbReference type="PROSITE" id="PS50974">
    <property type="entry name" value="ADOMET_ACTIVATION"/>
    <property type="match status" value="1"/>
</dbReference>
<reference evidence="17 18" key="1">
    <citation type="submission" date="2019-03" db="EMBL/GenBank/DDBJ databases">
        <title>Genomic Encyclopedia of Type Strains, Phase III (KMG-III): the genomes of soil and plant-associated and newly described type strains.</title>
        <authorList>
            <person name="Whitman W."/>
        </authorList>
    </citation>
    <scope>NUCLEOTIDE SEQUENCE [LARGE SCALE GENOMIC DNA]</scope>
    <source>
        <strain evidence="17 18">CGMCC 1.12802</strain>
    </source>
</reference>
<dbReference type="SUPFAM" id="SSF56507">
    <property type="entry name" value="Methionine synthase activation domain-like"/>
    <property type="match status" value="1"/>
</dbReference>
<keyword evidence="10" id="KW-0028">Amino-acid biosynthesis</keyword>
<feature type="binding site" evidence="12">
    <location>
        <position position="470"/>
    </location>
    <ligand>
        <name>methylcob(III)alamin</name>
        <dbReference type="ChEBI" id="CHEBI:28115"/>
    </ligand>
</feature>
<dbReference type="InterPro" id="IPR000489">
    <property type="entry name" value="Pterin-binding_dom"/>
</dbReference>
<evidence type="ECO:0000256" key="12">
    <source>
        <dbReference type="PIRSR" id="PIRSR000381-2"/>
    </source>
</evidence>
<comment type="function">
    <text evidence="10">Catalyzes the transfer of a methyl group from methyl-cobalamin to homocysteine, yielding enzyme-bound cob(I)alamin and methionine. Subsequently, remethylates the cofactor using methyltetrahydrofolate.</text>
</comment>
<keyword evidence="18" id="KW-1185">Reference proteome</keyword>
<keyword evidence="7" id="KW-0677">Repeat</keyword>
<evidence type="ECO:0000313" key="17">
    <source>
        <dbReference type="EMBL" id="TDX84813.1"/>
    </source>
</evidence>
<feature type="binding site" description="axial binding residue" evidence="11">
    <location>
        <position position="421"/>
    </location>
    <ligand>
        <name>methylcob(III)alamin</name>
        <dbReference type="ChEBI" id="CHEBI:28115"/>
    </ligand>
    <ligandPart>
        <name>Co</name>
        <dbReference type="ChEBI" id="CHEBI:27638"/>
    </ligandPart>
</feature>
<evidence type="ECO:0000256" key="4">
    <source>
        <dbReference type="ARBA" id="ARBA00022679"/>
    </source>
</evidence>
<evidence type="ECO:0000256" key="3">
    <source>
        <dbReference type="ARBA" id="ARBA00022628"/>
    </source>
</evidence>
<dbReference type="SUPFAM" id="SSF47644">
    <property type="entry name" value="Methionine synthase domain"/>
    <property type="match status" value="1"/>
</dbReference>
<evidence type="ECO:0000256" key="8">
    <source>
        <dbReference type="ARBA" id="ARBA00023285"/>
    </source>
</evidence>
<dbReference type="RefSeq" id="WP_133944947.1">
    <property type="nucleotide sequence ID" value="NZ_SOEO01000002.1"/>
</dbReference>
<feature type="binding site" evidence="12">
    <location>
        <position position="466"/>
    </location>
    <ligand>
        <name>methylcob(III)alamin</name>
        <dbReference type="ChEBI" id="CHEBI:28115"/>
    </ligand>
</feature>
<dbReference type="InterPro" id="IPR036724">
    <property type="entry name" value="Cobalamin-bd_sf"/>
</dbReference>
<dbReference type="InterPro" id="IPR011822">
    <property type="entry name" value="MetH"/>
</dbReference>
<dbReference type="InterPro" id="IPR006158">
    <property type="entry name" value="Cobalamin-bd"/>
</dbReference>
<dbReference type="SUPFAM" id="SSF51717">
    <property type="entry name" value="Dihydropteroate synthetase-like"/>
    <property type="match status" value="1"/>
</dbReference>
<dbReference type="GO" id="GO:0050667">
    <property type="term" value="P:homocysteine metabolic process"/>
    <property type="evidence" value="ECO:0007669"/>
    <property type="project" value="TreeGrafter"/>
</dbReference>
<feature type="binding site" evidence="12">
    <location>
        <begin position="852"/>
        <end position="853"/>
    </location>
    <ligand>
        <name>S-adenosyl-L-methionine</name>
        <dbReference type="ChEBI" id="CHEBI:59789"/>
    </ligand>
</feature>
<dbReference type="GO" id="GO:0031419">
    <property type="term" value="F:cobalamin binding"/>
    <property type="evidence" value="ECO:0007669"/>
    <property type="project" value="UniProtKB-UniRule"/>
</dbReference>
<evidence type="ECO:0000313" key="18">
    <source>
        <dbReference type="Proteomes" id="UP000295313"/>
    </source>
</evidence>
<evidence type="ECO:0000256" key="9">
    <source>
        <dbReference type="NCBIfam" id="TIGR02082"/>
    </source>
</evidence>
<evidence type="ECO:0000259" key="13">
    <source>
        <dbReference type="PROSITE" id="PS50972"/>
    </source>
</evidence>
<keyword evidence="8 10" id="KW-0170">Cobalt</keyword>
<dbReference type="Gene3D" id="3.20.20.20">
    <property type="entry name" value="Dihydropteroate synthase-like"/>
    <property type="match status" value="1"/>
</dbReference>
<dbReference type="InterPro" id="IPR036594">
    <property type="entry name" value="Meth_synthase_dom"/>
</dbReference>
<dbReference type="PROSITE" id="PS51332">
    <property type="entry name" value="B12_BINDING"/>
    <property type="match status" value="1"/>
</dbReference>
<dbReference type="FunFam" id="3.20.20.20:FF:000002">
    <property type="entry name" value="Methionine synthase"/>
    <property type="match status" value="1"/>
</dbReference>
<dbReference type="FunFam" id="3.40.50.280:FF:000001">
    <property type="entry name" value="Methionine synthase"/>
    <property type="match status" value="1"/>
</dbReference>
<dbReference type="InterPro" id="IPR003759">
    <property type="entry name" value="Cbl-bd_cap"/>
</dbReference>
<keyword evidence="6 10" id="KW-0479">Metal-binding</keyword>
<evidence type="ECO:0000256" key="2">
    <source>
        <dbReference type="ARBA" id="ARBA00022603"/>
    </source>
</evidence>
<dbReference type="InterPro" id="IPR033706">
    <property type="entry name" value="Met_synthase_B12-bd"/>
</dbReference>